<dbReference type="EMBL" id="AVOT02003168">
    <property type="protein sequence ID" value="MBW0472689.1"/>
    <property type="molecule type" value="Genomic_DNA"/>
</dbReference>
<evidence type="ECO:0000313" key="4">
    <source>
        <dbReference type="Proteomes" id="UP000765509"/>
    </source>
</evidence>
<dbReference type="Proteomes" id="UP000765509">
    <property type="component" value="Unassembled WGS sequence"/>
</dbReference>
<organism evidence="3 4">
    <name type="scientific">Austropuccinia psidii MF-1</name>
    <dbReference type="NCBI Taxonomy" id="1389203"/>
    <lineage>
        <taxon>Eukaryota</taxon>
        <taxon>Fungi</taxon>
        <taxon>Dikarya</taxon>
        <taxon>Basidiomycota</taxon>
        <taxon>Pucciniomycotina</taxon>
        <taxon>Pucciniomycetes</taxon>
        <taxon>Pucciniales</taxon>
        <taxon>Sphaerophragmiaceae</taxon>
        <taxon>Austropuccinia</taxon>
    </lineage>
</organism>
<feature type="region of interest" description="Disordered" evidence="2">
    <location>
        <begin position="324"/>
        <end position="356"/>
    </location>
</feature>
<protein>
    <recommendedName>
        <fullName evidence="5">CCHC-type domain-containing protein</fullName>
    </recommendedName>
</protein>
<dbReference type="GO" id="GO:0008270">
    <property type="term" value="F:zinc ion binding"/>
    <property type="evidence" value="ECO:0007669"/>
    <property type="project" value="InterPro"/>
</dbReference>
<proteinExistence type="predicted"/>
<dbReference type="AlphaFoldDB" id="A0A9Q3GMU7"/>
<name>A0A9Q3GMU7_9BASI</name>
<dbReference type="InterPro" id="IPR036875">
    <property type="entry name" value="Znf_CCHC_sf"/>
</dbReference>
<dbReference type="GO" id="GO:0006397">
    <property type="term" value="P:mRNA processing"/>
    <property type="evidence" value="ECO:0007669"/>
    <property type="project" value="UniProtKB-KW"/>
</dbReference>
<evidence type="ECO:0000256" key="1">
    <source>
        <dbReference type="ARBA" id="ARBA00022664"/>
    </source>
</evidence>
<dbReference type="SUPFAM" id="SSF57756">
    <property type="entry name" value="Retrovirus zinc finger-like domains"/>
    <property type="match status" value="1"/>
</dbReference>
<evidence type="ECO:0000256" key="2">
    <source>
        <dbReference type="SAM" id="MobiDB-lite"/>
    </source>
</evidence>
<evidence type="ECO:0000313" key="3">
    <source>
        <dbReference type="EMBL" id="MBW0472689.1"/>
    </source>
</evidence>
<dbReference type="GO" id="GO:0003676">
    <property type="term" value="F:nucleic acid binding"/>
    <property type="evidence" value="ECO:0007669"/>
    <property type="project" value="InterPro"/>
</dbReference>
<feature type="compositionally biased region" description="Polar residues" evidence="2">
    <location>
        <begin position="328"/>
        <end position="356"/>
    </location>
</feature>
<sequence length="405" mass="46111">MDGCYTCIKTANGDCNLNNKRLKHFDIQLHFIKEANKRQIVCLRYIPSAHMLANFLTKSVNKETLENSLQELCLLRLGERGDEEISTQKGLVYKPELRSHTTPPLGDFSLITSAAYCNIRLLSYQANHTECQKKIDFEDLKAELVGSTSELGARFRRQVEIDRLVEQTHGEKSYFASKDVDTDSNRNSEICTYIEKSIAGDLLNSIEEEDEAQKLYHTLRRQFKKHSWSHIMNLLDDLVTAPEALDNLHEAFANTKSTVSNLRSAVGSVWTDEALTSVFFHLRKKKHFHEISNAMDSRMTTDPKFQNKANEVLQVAQRFQKRLVPGGTSATTPSSIMAASGSHQLSSNQNPPSFRLKSSATRIPLNQQSESWARYHLSPRFPCLHCYKWGHWAQDCQQKKGITSN</sequence>
<reference evidence="3" key="1">
    <citation type="submission" date="2021-03" db="EMBL/GenBank/DDBJ databases">
        <title>Draft genome sequence of rust myrtle Austropuccinia psidii MF-1, a brazilian biotype.</title>
        <authorList>
            <person name="Quecine M.C."/>
            <person name="Pachon D.M.R."/>
            <person name="Bonatelli M.L."/>
            <person name="Correr F.H."/>
            <person name="Franceschini L.M."/>
            <person name="Leite T.F."/>
            <person name="Margarido G.R.A."/>
            <person name="Almeida C.A."/>
            <person name="Ferrarezi J.A."/>
            <person name="Labate C.A."/>
        </authorList>
    </citation>
    <scope>NUCLEOTIDE SEQUENCE</scope>
    <source>
        <strain evidence="3">MF-1</strain>
    </source>
</reference>
<evidence type="ECO:0008006" key="5">
    <source>
        <dbReference type="Google" id="ProtNLM"/>
    </source>
</evidence>
<comment type="caution">
    <text evidence="3">The sequence shown here is derived from an EMBL/GenBank/DDBJ whole genome shotgun (WGS) entry which is preliminary data.</text>
</comment>
<gene>
    <name evidence="3" type="ORF">O181_012404</name>
</gene>
<dbReference type="OrthoDB" id="2507554at2759"/>
<keyword evidence="4" id="KW-1185">Reference proteome</keyword>
<accession>A0A9Q3GMU7</accession>
<keyword evidence="1" id="KW-0507">mRNA processing</keyword>